<keyword evidence="8" id="KW-1185">Reference proteome</keyword>
<dbReference type="AlphaFoldDB" id="B0DAZ2"/>
<dbReference type="KEGG" id="lbc:LACBIDRAFT_294427"/>
<dbReference type="Proteomes" id="UP000001194">
    <property type="component" value="Unassembled WGS sequence"/>
</dbReference>
<dbReference type="HOGENOM" id="CLU_030826_1_0_1"/>
<reference evidence="7 8" key="1">
    <citation type="journal article" date="2008" name="Nature">
        <title>The genome of Laccaria bicolor provides insights into mycorrhizal symbiosis.</title>
        <authorList>
            <person name="Martin F."/>
            <person name="Aerts A."/>
            <person name="Ahren D."/>
            <person name="Brun A."/>
            <person name="Danchin E.G.J."/>
            <person name="Duchaussoy F."/>
            <person name="Gibon J."/>
            <person name="Kohler A."/>
            <person name="Lindquist E."/>
            <person name="Pereda V."/>
            <person name="Salamov A."/>
            <person name="Shapiro H.J."/>
            <person name="Wuyts J."/>
            <person name="Blaudez D."/>
            <person name="Buee M."/>
            <person name="Brokstein P."/>
            <person name="Canbaeck B."/>
            <person name="Cohen D."/>
            <person name="Courty P.E."/>
            <person name="Coutinho P.M."/>
            <person name="Delaruelle C."/>
            <person name="Detter J.C."/>
            <person name="Deveau A."/>
            <person name="DiFazio S."/>
            <person name="Duplessis S."/>
            <person name="Fraissinet-Tachet L."/>
            <person name="Lucic E."/>
            <person name="Frey-Klett P."/>
            <person name="Fourrey C."/>
            <person name="Feussner I."/>
            <person name="Gay G."/>
            <person name="Grimwood J."/>
            <person name="Hoegger P.J."/>
            <person name="Jain P."/>
            <person name="Kilaru S."/>
            <person name="Labbe J."/>
            <person name="Lin Y.C."/>
            <person name="Legue V."/>
            <person name="Le Tacon F."/>
            <person name="Marmeisse R."/>
            <person name="Melayah D."/>
            <person name="Montanini B."/>
            <person name="Muratet M."/>
            <person name="Nehls U."/>
            <person name="Niculita-Hirzel H."/>
            <person name="Oudot-Le Secq M.P."/>
            <person name="Peter M."/>
            <person name="Quesneville H."/>
            <person name="Rajashekar B."/>
            <person name="Reich M."/>
            <person name="Rouhier N."/>
            <person name="Schmutz J."/>
            <person name="Yin T."/>
            <person name="Chalot M."/>
            <person name="Henrissat B."/>
            <person name="Kuees U."/>
            <person name="Lucas S."/>
            <person name="Van de Peer Y."/>
            <person name="Podila G.K."/>
            <person name="Polle A."/>
            <person name="Pukkila P.J."/>
            <person name="Richardson P.M."/>
            <person name="Rouze P."/>
            <person name="Sanders I.R."/>
            <person name="Stajich J.E."/>
            <person name="Tunlid A."/>
            <person name="Tuskan G."/>
            <person name="Grigoriev I.V."/>
        </authorList>
    </citation>
    <scope>NUCLEOTIDE SEQUENCE [LARGE SCALE GENOMIC DNA]</scope>
    <source>
        <strain evidence="8">S238N-H82 / ATCC MYA-4686</strain>
    </source>
</reference>
<dbReference type="InParanoid" id="B0DAZ2"/>
<organism evidence="8">
    <name type="scientific">Laccaria bicolor (strain S238N-H82 / ATCC MYA-4686)</name>
    <name type="common">Bicoloured deceiver</name>
    <name type="synonym">Laccaria laccata var. bicolor</name>
    <dbReference type="NCBI Taxonomy" id="486041"/>
    <lineage>
        <taxon>Eukaryota</taxon>
        <taxon>Fungi</taxon>
        <taxon>Dikarya</taxon>
        <taxon>Basidiomycota</taxon>
        <taxon>Agaricomycotina</taxon>
        <taxon>Agaricomycetes</taxon>
        <taxon>Agaricomycetidae</taxon>
        <taxon>Agaricales</taxon>
        <taxon>Agaricineae</taxon>
        <taxon>Hydnangiaceae</taxon>
        <taxon>Laccaria</taxon>
    </lineage>
</organism>
<evidence type="ECO:0000256" key="6">
    <source>
        <dbReference type="SAM" id="Phobius"/>
    </source>
</evidence>
<feature type="transmembrane region" description="Helical" evidence="6">
    <location>
        <begin position="271"/>
        <end position="291"/>
    </location>
</feature>
<dbReference type="EMBL" id="DS547102">
    <property type="protein sequence ID" value="EDR08289.1"/>
    <property type="molecule type" value="Genomic_DNA"/>
</dbReference>
<gene>
    <name evidence="7" type="primary">LbTsp2-D</name>
    <name evidence="7" type="ORF">LACBIDRAFT_294427</name>
</gene>
<keyword evidence="4 6" id="KW-0472">Membrane</keyword>
<keyword evidence="2 6" id="KW-0812">Transmembrane</keyword>
<evidence type="ECO:0000256" key="4">
    <source>
        <dbReference type="ARBA" id="ARBA00023136"/>
    </source>
</evidence>
<proteinExistence type="predicted"/>
<dbReference type="InterPro" id="IPR018499">
    <property type="entry name" value="Tetraspanin/Peripherin"/>
</dbReference>
<feature type="transmembrane region" description="Helical" evidence="6">
    <location>
        <begin position="111"/>
        <end position="133"/>
    </location>
</feature>
<feature type="transmembrane region" description="Helical" evidence="6">
    <location>
        <begin position="176"/>
        <end position="198"/>
    </location>
</feature>
<sequence length="382" mass="43210">MPTTGQNSTTGLSLTINYVPSKFSGTILRRKTTAKMPKLGGGVEAFRSGESRMPGQTFGNENRISMFGGKLQVANKYRWNKFKWVLFFSNLCVRPSFIIQVFLNYHSFPHLLQLTTYALVSLVACLLTWFDVWQHADVMRVGNRPELIVSTIGATIGVLTSIIGWAGILLNNRSFLAVYTFMTWITFAFLITPGYITFRRSEYNLEGKINSQWSKTLGAEGRLRIQNQLECCGYFSPFVEATVSQTCYARSLLPGCKLRYLTFERNIMRKWYHASLGLAPLHILVMIAVLLCSNHVTYRFGKGMMPEAYRLDLNSMAVIMENYANQLAEEYGAEAASEILKRSRSNLNLSEIPSNPFENPPPTPNLDDSKYQSATKKGREPF</sequence>
<comment type="subcellular location">
    <subcellularLocation>
        <location evidence="1">Membrane</location>
        <topology evidence="1">Multi-pass membrane protein</topology>
    </subcellularLocation>
</comment>
<dbReference type="OrthoDB" id="2156690at2759"/>
<evidence type="ECO:0000256" key="5">
    <source>
        <dbReference type="SAM" id="MobiDB-lite"/>
    </source>
</evidence>
<dbReference type="Pfam" id="PF00335">
    <property type="entry name" value="Tetraspanin"/>
    <property type="match status" value="1"/>
</dbReference>
<feature type="transmembrane region" description="Helical" evidence="6">
    <location>
        <begin position="145"/>
        <end position="170"/>
    </location>
</feature>
<feature type="region of interest" description="Disordered" evidence="5">
    <location>
        <begin position="350"/>
        <end position="382"/>
    </location>
</feature>
<dbReference type="STRING" id="486041.B0DAZ2"/>
<dbReference type="GeneID" id="6076955"/>
<evidence type="ECO:0000256" key="3">
    <source>
        <dbReference type="ARBA" id="ARBA00022989"/>
    </source>
</evidence>
<feature type="transmembrane region" description="Helical" evidence="6">
    <location>
        <begin position="84"/>
        <end position="105"/>
    </location>
</feature>
<dbReference type="RefSeq" id="XP_001881359.1">
    <property type="nucleotide sequence ID" value="XM_001881324.1"/>
</dbReference>
<name>B0DAZ2_LACBS</name>
<keyword evidence="3 6" id="KW-1133">Transmembrane helix</keyword>
<evidence type="ECO:0000256" key="1">
    <source>
        <dbReference type="ARBA" id="ARBA00004141"/>
    </source>
</evidence>
<evidence type="ECO:0000256" key="2">
    <source>
        <dbReference type="ARBA" id="ARBA00022692"/>
    </source>
</evidence>
<evidence type="ECO:0000313" key="7">
    <source>
        <dbReference type="EMBL" id="EDR08289.1"/>
    </source>
</evidence>
<protein>
    <submittedName>
        <fullName evidence="7">Tetraspanin Tsp2 family</fullName>
    </submittedName>
</protein>
<dbReference type="GO" id="GO:0016020">
    <property type="term" value="C:membrane"/>
    <property type="evidence" value="ECO:0007669"/>
    <property type="project" value="UniProtKB-SubCell"/>
</dbReference>
<accession>B0DAZ2</accession>
<evidence type="ECO:0000313" key="8">
    <source>
        <dbReference type="Proteomes" id="UP000001194"/>
    </source>
</evidence>